<accession>A0AAE4BRQ1</accession>
<dbReference type="PANTHER" id="PTHR43788:SF8">
    <property type="entry name" value="DNA-BINDING PROTEIN SMUBP-2"/>
    <property type="match status" value="1"/>
</dbReference>
<evidence type="ECO:0000313" key="8">
    <source>
        <dbReference type="EMBL" id="MDR6238901.1"/>
    </source>
</evidence>
<comment type="caution">
    <text evidence="8">The sequence shown here is derived from an EMBL/GenBank/DDBJ whole genome shotgun (WGS) entry which is preliminary data.</text>
</comment>
<keyword evidence="3" id="KW-0378">Hydrolase</keyword>
<evidence type="ECO:0000256" key="3">
    <source>
        <dbReference type="ARBA" id="ARBA00022801"/>
    </source>
</evidence>
<feature type="domain" description="DNA2/NAM7 helicase helicase" evidence="6">
    <location>
        <begin position="265"/>
        <end position="556"/>
    </location>
</feature>
<dbReference type="RefSeq" id="WP_309938406.1">
    <property type="nucleotide sequence ID" value="NZ_AP025305.1"/>
</dbReference>
<organism evidence="8 9">
    <name type="scientific">Aureibacter tunicatorum</name>
    <dbReference type="NCBI Taxonomy" id="866807"/>
    <lineage>
        <taxon>Bacteria</taxon>
        <taxon>Pseudomonadati</taxon>
        <taxon>Bacteroidota</taxon>
        <taxon>Cytophagia</taxon>
        <taxon>Cytophagales</taxon>
        <taxon>Persicobacteraceae</taxon>
        <taxon>Aureibacter</taxon>
    </lineage>
</organism>
<proteinExistence type="inferred from homology"/>
<dbReference type="Proteomes" id="UP001185092">
    <property type="component" value="Unassembled WGS sequence"/>
</dbReference>
<keyword evidence="9" id="KW-1185">Reference proteome</keyword>
<dbReference type="SUPFAM" id="SSF52540">
    <property type="entry name" value="P-loop containing nucleoside triphosphate hydrolases"/>
    <property type="match status" value="1"/>
</dbReference>
<dbReference type="Pfam" id="PF13086">
    <property type="entry name" value="AAA_11"/>
    <property type="match status" value="1"/>
</dbReference>
<dbReference type="Pfam" id="PF13087">
    <property type="entry name" value="AAA_12"/>
    <property type="match status" value="1"/>
</dbReference>
<evidence type="ECO:0000256" key="5">
    <source>
        <dbReference type="ARBA" id="ARBA00022840"/>
    </source>
</evidence>
<reference evidence="8" key="1">
    <citation type="submission" date="2023-07" db="EMBL/GenBank/DDBJ databases">
        <title>Genomic Encyclopedia of Type Strains, Phase IV (KMG-IV): sequencing the most valuable type-strain genomes for metagenomic binning, comparative biology and taxonomic classification.</title>
        <authorList>
            <person name="Goeker M."/>
        </authorList>
    </citation>
    <scope>NUCLEOTIDE SEQUENCE</scope>
    <source>
        <strain evidence="8">DSM 26174</strain>
    </source>
</reference>
<dbReference type="InterPro" id="IPR050534">
    <property type="entry name" value="Coronavir_polyprotein_1ab"/>
</dbReference>
<comment type="similarity">
    <text evidence="1">Belongs to the DNA2/NAM7 helicase family.</text>
</comment>
<protein>
    <submittedName>
        <fullName evidence="8">Superfamily I DNA and/or RNA helicase</fullName>
    </submittedName>
</protein>
<dbReference type="GO" id="GO:0016787">
    <property type="term" value="F:hydrolase activity"/>
    <property type="evidence" value="ECO:0007669"/>
    <property type="project" value="UniProtKB-KW"/>
</dbReference>
<keyword evidence="5" id="KW-0067">ATP-binding</keyword>
<gene>
    <name evidence="8" type="ORF">HNQ88_001938</name>
</gene>
<dbReference type="PANTHER" id="PTHR43788">
    <property type="entry name" value="DNA2/NAM7 HELICASE FAMILY MEMBER"/>
    <property type="match status" value="1"/>
</dbReference>
<evidence type="ECO:0000256" key="1">
    <source>
        <dbReference type="ARBA" id="ARBA00007913"/>
    </source>
</evidence>
<dbReference type="InterPro" id="IPR027417">
    <property type="entry name" value="P-loop_NTPase"/>
</dbReference>
<dbReference type="InterPro" id="IPR041677">
    <property type="entry name" value="DNA2/NAM7_AAA_11"/>
</dbReference>
<keyword evidence="2" id="KW-0547">Nucleotide-binding</keyword>
<dbReference type="EMBL" id="JAVDQD010000002">
    <property type="protein sequence ID" value="MDR6238901.1"/>
    <property type="molecule type" value="Genomic_DNA"/>
</dbReference>
<evidence type="ECO:0000313" key="9">
    <source>
        <dbReference type="Proteomes" id="UP001185092"/>
    </source>
</evidence>
<dbReference type="InterPro" id="IPR041679">
    <property type="entry name" value="DNA2/NAM7-like_C"/>
</dbReference>
<evidence type="ECO:0000256" key="4">
    <source>
        <dbReference type="ARBA" id="ARBA00022806"/>
    </source>
</evidence>
<evidence type="ECO:0000259" key="6">
    <source>
        <dbReference type="Pfam" id="PF13086"/>
    </source>
</evidence>
<keyword evidence="4 8" id="KW-0347">Helicase</keyword>
<dbReference type="Gene3D" id="3.40.50.300">
    <property type="entry name" value="P-loop containing nucleotide triphosphate hydrolases"/>
    <property type="match status" value="2"/>
</dbReference>
<dbReference type="AlphaFoldDB" id="A0AAE4BRQ1"/>
<feature type="domain" description="DNA2/NAM7 helicase-like C-terminal" evidence="7">
    <location>
        <begin position="596"/>
        <end position="770"/>
    </location>
</feature>
<evidence type="ECO:0000259" key="7">
    <source>
        <dbReference type="Pfam" id="PF13087"/>
    </source>
</evidence>
<dbReference type="InterPro" id="IPR047187">
    <property type="entry name" value="SF1_C_Upf1"/>
</dbReference>
<name>A0AAE4BRQ1_9BACT</name>
<dbReference type="GO" id="GO:0005524">
    <property type="term" value="F:ATP binding"/>
    <property type="evidence" value="ECO:0007669"/>
    <property type="project" value="UniProtKB-KW"/>
</dbReference>
<dbReference type="GO" id="GO:0043139">
    <property type="term" value="F:5'-3' DNA helicase activity"/>
    <property type="evidence" value="ECO:0007669"/>
    <property type="project" value="TreeGrafter"/>
</dbReference>
<dbReference type="CDD" id="cd18808">
    <property type="entry name" value="SF1_C_Upf1"/>
    <property type="match status" value="1"/>
</dbReference>
<evidence type="ECO:0000256" key="2">
    <source>
        <dbReference type="ARBA" id="ARBA00022741"/>
    </source>
</evidence>
<sequence length="899" mass="104313">MSFNPEDFYSYFKECYKLDYKEYSVNNIFLPKYQFKWFVSRYEELLTHSLPYIPYAHKKIEDLEKEIELYRLEKKLFYACFFILGKSSSLLSKDKRICAPLLLFPANIVTVDDEKYLEIEKDEVLVNQSILSKLELKDQSLTKDLFIKDISELIKNLHENCTELVKLLDKYFINLDTEELLLHPKVWPASKIRKHLSNADFEEGEYTIVPAAGTALLDKSKSTLKVVNDLNEIINKGTFNTSLNNLLQGNANENEFQESLYKSRLNTEQAKALENAYRFDNSVIVGPPGTGKSYTITSIISDLVANNQSVLVVSKTKQAVEVLRSMLIDDFKLKDYLIHTTGTQYKASLKAKIRKYLSGILSKTRHNLDEKKIKNQYLKLQKLENSFEELVDNELLKSDLEFSSDLSFLDKLKKLYFNSRFSQNTDIWKVFDDIGHSLKKLDHEVSSFSKRKIQANIKENSNIYRRDISLFHDALDSHSFTEYKERLEDVYHSNILKVFPIWLVNLADLNTVLPLQKELFDVVIIDEATQCDVSIALPAIYRAKRTIIAGDPNQLRHYSFVAKSQQLELQEKFNLPNDKLFDFRNRSILDFYISKVAQQDQITFLREHFRSTPSLIEFSNQTFYDGQLEVIKSTPKHTTYKQIELIRLDGKRDQKGVNKEEALAIIKKLRLIMKEHLNSSSLPTVGIISPFSQQVNYINKLLRENFGLDELKKFDIFCGTPYSFQGSEREIILLSFCLCDQSHHSAFVHANKPEVLNVAITRAKSYQYVFTSIAEHSNRKTSLLLDYFNFIKSFSHTIASEQEQDEFQKDVLLELGKAFDEIKCGYPVAGSLLDILITHNGSNYFIDLIGYPGIFREALSLERYKTLSRTGIKCLPLPYSYWKNNKKESVERITKLIKM</sequence>